<evidence type="ECO:0000259" key="9">
    <source>
        <dbReference type="PROSITE" id="PS50850"/>
    </source>
</evidence>
<proteinExistence type="predicted"/>
<keyword evidence="5 8" id="KW-1133">Transmembrane helix</keyword>
<evidence type="ECO:0000256" key="1">
    <source>
        <dbReference type="ARBA" id="ARBA00004651"/>
    </source>
</evidence>
<feature type="transmembrane region" description="Helical" evidence="8">
    <location>
        <begin position="213"/>
        <end position="238"/>
    </location>
</feature>
<evidence type="ECO:0000256" key="2">
    <source>
        <dbReference type="ARBA" id="ARBA00022448"/>
    </source>
</evidence>
<dbReference type="PANTHER" id="PTHR23517">
    <property type="entry name" value="RESISTANCE PROTEIN MDTM, PUTATIVE-RELATED-RELATED"/>
    <property type="match status" value="1"/>
</dbReference>
<dbReference type="RefSeq" id="WP_407991920.1">
    <property type="nucleotide sequence ID" value="NZ_AP035881.2"/>
</dbReference>
<evidence type="ECO:0000256" key="8">
    <source>
        <dbReference type="SAM" id="Phobius"/>
    </source>
</evidence>
<feature type="transmembrane region" description="Helical" evidence="8">
    <location>
        <begin position="89"/>
        <end position="110"/>
    </location>
</feature>
<organism evidence="10">
    <name type="scientific">Kitasatospora sp. CMC57</name>
    <dbReference type="NCBI Taxonomy" id="3231513"/>
    <lineage>
        <taxon>Bacteria</taxon>
        <taxon>Bacillati</taxon>
        <taxon>Actinomycetota</taxon>
        <taxon>Actinomycetes</taxon>
        <taxon>Kitasatosporales</taxon>
        <taxon>Streptomycetaceae</taxon>
        <taxon>Kitasatospora</taxon>
    </lineage>
</organism>
<keyword evidence="2" id="KW-0813">Transport</keyword>
<protein>
    <submittedName>
        <fullName evidence="10">MFS transporter</fullName>
    </submittedName>
</protein>
<feature type="transmembrane region" description="Helical" evidence="8">
    <location>
        <begin position="280"/>
        <end position="298"/>
    </location>
</feature>
<dbReference type="PANTHER" id="PTHR23517:SF2">
    <property type="entry name" value="MULTIDRUG RESISTANCE PROTEIN MDTH"/>
    <property type="match status" value="1"/>
</dbReference>
<evidence type="ECO:0000256" key="6">
    <source>
        <dbReference type="ARBA" id="ARBA00023136"/>
    </source>
</evidence>
<dbReference type="Gene3D" id="1.20.1250.20">
    <property type="entry name" value="MFS general substrate transporter like domains"/>
    <property type="match status" value="1"/>
</dbReference>
<dbReference type="InterPro" id="IPR036259">
    <property type="entry name" value="MFS_trans_sf"/>
</dbReference>
<feature type="domain" description="Major facilitator superfamily (MFS) profile" evidence="9">
    <location>
        <begin position="1"/>
        <end position="192"/>
    </location>
</feature>
<sequence>MKAADRRVPGERNLIAGMLVDAVGTGMYVPFSLVFFQRISGLPLPTVGTVLTVAGLLAMGTMPVGGWAVDRFGARRVRLALYLVRGIGFLAFPLGTTLPIFALVATLTAAGTQAFPATQQALIGDLAQGEHRDRLMALARSVNNAGLGAGGLLAAALVQLAGDRGFLAVAWLNAATFFVAALFALRIRTPRPVRSTSGRQRAGYRMVLRDRPYAGLTSANFLIALGYSALSVLLPVYAVSQFDLPASVAGPLFAVNTALCAFAGVPVGRLSRRFARRTRVAAVGALVFATAFLGYALLGGIPRHGVMAGLVGLLVLYTIGELVHSPSAGALSVSAAPTEARGRYLATYQLSWALSQTLAPSLFTGLLAVDGRLPWLVLATSSTAGAVMLLALERRLPAEAVYTTAEAAPPTRREGAEPRELSRGRAGWHSKV</sequence>
<feature type="transmembrane region" description="Helical" evidence="8">
    <location>
        <begin position="14"/>
        <end position="36"/>
    </location>
</feature>
<dbReference type="Pfam" id="PF07690">
    <property type="entry name" value="MFS_1"/>
    <property type="match status" value="1"/>
</dbReference>
<gene>
    <name evidence="10" type="ORF">KCMC57_62330</name>
</gene>
<keyword evidence="6 8" id="KW-0472">Membrane</keyword>
<dbReference type="InterPro" id="IPR050171">
    <property type="entry name" value="MFS_Transporters"/>
</dbReference>
<feature type="transmembrane region" description="Helical" evidence="8">
    <location>
        <begin position="244"/>
        <end position="268"/>
    </location>
</feature>
<dbReference type="SUPFAM" id="SSF103473">
    <property type="entry name" value="MFS general substrate transporter"/>
    <property type="match status" value="1"/>
</dbReference>
<feature type="transmembrane region" description="Helical" evidence="8">
    <location>
        <begin position="48"/>
        <end position="69"/>
    </location>
</feature>
<evidence type="ECO:0000256" key="4">
    <source>
        <dbReference type="ARBA" id="ARBA00022692"/>
    </source>
</evidence>
<reference evidence="10" key="1">
    <citation type="submission" date="2024-07" db="EMBL/GenBank/DDBJ databases">
        <title>Complete genome sequences of cellulolytic bacteria, Kitasatospora sp. CMC57 and Streptomyces sp. CMC78, isolated from Japanese agricultural soil.</title>
        <authorList>
            <person name="Hashimoto T."/>
            <person name="Ito M."/>
            <person name="Iwamoto M."/>
            <person name="Fukahori D."/>
            <person name="Shoda T."/>
            <person name="Sakoda M."/>
            <person name="Morohoshi T."/>
            <person name="Mitsuboshi M."/>
            <person name="Nishizawa T."/>
        </authorList>
    </citation>
    <scope>NUCLEOTIDE SEQUENCE</scope>
    <source>
        <strain evidence="10">CMC57</strain>
    </source>
</reference>
<dbReference type="InterPro" id="IPR020846">
    <property type="entry name" value="MFS_dom"/>
</dbReference>
<feature type="domain" description="Major facilitator superfamily (MFS) profile" evidence="9">
    <location>
        <begin position="212"/>
        <end position="432"/>
    </location>
</feature>
<evidence type="ECO:0000256" key="5">
    <source>
        <dbReference type="ARBA" id="ARBA00022989"/>
    </source>
</evidence>
<accession>A0AB33K6N0</accession>
<evidence type="ECO:0000313" key="10">
    <source>
        <dbReference type="EMBL" id="BFP49865.1"/>
    </source>
</evidence>
<name>A0AB33K6N0_9ACTN</name>
<feature type="compositionally biased region" description="Basic and acidic residues" evidence="7">
    <location>
        <begin position="411"/>
        <end position="423"/>
    </location>
</feature>
<dbReference type="GO" id="GO:0005886">
    <property type="term" value="C:plasma membrane"/>
    <property type="evidence" value="ECO:0007669"/>
    <property type="project" value="UniProtKB-SubCell"/>
</dbReference>
<dbReference type="PROSITE" id="PS50850">
    <property type="entry name" value="MFS"/>
    <property type="match status" value="2"/>
</dbReference>
<evidence type="ECO:0000256" key="3">
    <source>
        <dbReference type="ARBA" id="ARBA00022475"/>
    </source>
</evidence>
<feature type="transmembrane region" description="Helical" evidence="8">
    <location>
        <begin position="166"/>
        <end position="185"/>
    </location>
</feature>
<dbReference type="InterPro" id="IPR011701">
    <property type="entry name" value="MFS"/>
</dbReference>
<keyword evidence="4 8" id="KW-0812">Transmembrane</keyword>
<keyword evidence="3" id="KW-1003">Cell membrane</keyword>
<feature type="region of interest" description="Disordered" evidence="7">
    <location>
        <begin position="405"/>
        <end position="432"/>
    </location>
</feature>
<comment type="subcellular location">
    <subcellularLocation>
        <location evidence="1">Cell membrane</location>
        <topology evidence="1">Multi-pass membrane protein</topology>
    </subcellularLocation>
</comment>
<dbReference type="EMBL" id="AP035881">
    <property type="protein sequence ID" value="BFP49865.1"/>
    <property type="molecule type" value="Genomic_DNA"/>
</dbReference>
<dbReference type="GO" id="GO:0022857">
    <property type="term" value="F:transmembrane transporter activity"/>
    <property type="evidence" value="ECO:0007669"/>
    <property type="project" value="InterPro"/>
</dbReference>
<dbReference type="AlphaFoldDB" id="A0AB33K6N0"/>
<evidence type="ECO:0000256" key="7">
    <source>
        <dbReference type="SAM" id="MobiDB-lite"/>
    </source>
</evidence>